<dbReference type="EMBL" id="MUJZ01029448">
    <property type="protein sequence ID" value="OTF78113.1"/>
    <property type="molecule type" value="Genomic_DNA"/>
</dbReference>
<dbReference type="Gene3D" id="1.25.40.180">
    <property type="match status" value="1"/>
</dbReference>
<organism evidence="2 3">
    <name type="scientific">Euroglyphus maynei</name>
    <name type="common">Mayne's house dust mite</name>
    <dbReference type="NCBI Taxonomy" id="6958"/>
    <lineage>
        <taxon>Eukaryota</taxon>
        <taxon>Metazoa</taxon>
        <taxon>Ecdysozoa</taxon>
        <taxon>Arthropoda</taxon>
        <taxon>Chelicerata</taxon>
        <taxon>Arachnida</taxon>
        <taxon>Acari</taxon>
        <taxon>Acariformes</taxon>
        <taxon>Sarcoptiformes</taxon>
        <taxon>Astigmata</taxon>
        <taxon>Psoroptidia</taxon>
        <taxon>Analgoidea</taxon>
        <taxon>Pyroglyphidae</taxon>
        <taxon>Pyroglyphinae</taxon>
        <taxon>Euroglyphus</taxon>
    </lineage>
</organism>
<name>A0A1Y3BE51_EURMA</name>
<reference evidence="2 3" key="1">
    <citation type="submission" date="2017-03" db="EMBL/GenBank/DDBJ databases">
        <title>Genome Survey of Euroglyphus maynei.</title>
        <authorList>
            <person name="Arlian L.G."/>
            <person name="Morgan M.S."/>
            <person name="Rider S.D."/>
        </authorList>
    </citation>
    <scope>NUCLEOTIDE SEQUENCE [LARGE SCALE GENOMIC DNA]</scope>
    <source>
        <strain evidence="2">Arlian Lab</strain>
        <tissue evidence="2">Whole body</tissue>
    </source>
</reference>
<dbReference type="OrthoDB" id="6357832at2759"/>
<feature type="non-terminal residue" evidence="2">
    <location>
        <position position="1"/>
    </location>
</feature>
<feature type="compositionally biased region" description="Polar residues" evidence="1">
    <location>
        <begin position="244"/>
        <end position="261"/>
    </location>
</feature>
<proteinExistence type="predicted"/>
<feature type="region of interest" description="Disordered" evidence="1">
    <location>
        <begin position="222"/>
        <end position="261"/>
    </location>
</feature>
<gene>
    <name evidence="2" type="ORF">BLA29_000961</name>
</gene>
<sequence length="372" mass="43042">DLLITKYDYLDSCIANEKFDQQLCSNLVLLLKFILENGPHLDDDVNHREQLNMFFTLFRNILRNHLKCLPDSINLLILRLIEIRSSKWKIKSSIEEYYMKKVEIQSSSNNNNMLKSNNYRSNHEKSPNHSNIRISKSYSDVINAECSPPKNSKLLKMNTKGVYKDEVSIKNSDSGKVSPTAKERNVLISGYNRENIEKAKNLIDATIRQNISPIPFESHDHSAILSSSSSPSIKADPIGKFLHRSSSNETNSGQNSKKNSLKNNTQINQQNDDFSYSFSFNFNNENIQIKISDTIIGKKLQKFLNKFNFIDFIITENFDNNHDKESSFSCDRKNTIITYDRDFLLSLRESNENFINSRLMNDLQKKQECPLR</sequence>
<dbReference type="GO" id="GO:0008190">
    <property type="term" value="F:eukaryotic initiation factor 4E binding"/>
    <property type="evidence" value="ECO:0007669"/>
    <property type="project" value="InterPro"/>
</dbReference>
<keyword evidence="3" id="KW-1185">Reference proteome</keyword>
<accession>A0A1Y3BE51</accession>
<protein>
    <submittedName>
        <fullName evidence="2">Uncharacterized protein</fullName>
    </submittedName>
</protein>
<evidence type="ECO:0000313" key="2">
    <source>
        <dbReference type="EMBL" id="OTF78113.1"/>
    </source>
</evidence>
<dbReference type="GO" id="GO:0003743">
    <property type="term" value="F:translation initiation factor activity"/>
    <property type="evidence" value="ECO:0007669"/>
    <property type="project" value="TreeGrafter"/>
</dbReference>
<dbReference type="InterPro" id="IPR040160">
    <property type="entry name" value="Mxt"/>
</dbReference>
<dbReference type="GO" id="GO:0045727">
    <property type="term" value="P:positive regulation of translation"/>
    <property type="evidence" value="ECO:0007669"/>
    <property type="project" value="InterPro"/>
</dbReference>
<feature type="compositionally biased region" description="Low complexity" evidence="1">
    <location>
        <begin position="109"/>
        <end position="120"/>
    </location>
</feature>
<dbReference type="GO" id="GO:0005737">
    <property type="term" value="C:cytoplasm"/>
    <property type="evidence" value="ECO:0007669"/>
    <property type="project" value="TreeGrafter"/>
</dbReference>
<dbReference type="GO" id="GO:1901190">
    <property type="term" value="P:regulation of formation of translation initiation ternary complex"/>
    <property type="evidence" value="ECO:0007669"/>
    <property type="project" value="TreeGrafter"/>
</dbReference>
<comment type="caution">
    <text evidence="2">The sequence shown here is derived from an EMBL/GenBank/DDBJ whole genome shotgun (WGS) entry which is preliminary data.</text>
</comment>
<evidence type="ECO:0000313" key="3">
    <source>
        <dbReference type="Proteomes" id="UP000194236"/>
    </source>
</evidence>
<feature type="compositionally biased region" description="Low complexity" evidence="1">
    <location>
        <begin position="223"/>
        <end position="236"/>
    </location>
</feature>
<dbReference type="PANTHER" id="PTHR20849">
    <property type="entry name" value="EUKARYOTIC TRANSLATION INITIATION FACTOR 4E-BINDING PROTEIN MEXTLI"/>
    <property type="match status" value="1"/>
</dbReference>
<dbReference type="Proteomes" id="UP000194236">
    <property type="component" value="Unassembled WGS sequence"/>
</dbReference>
<evidence type="ECO:0000256" key="1">
    <source>
        <dbReference type="SAM" id="MobiDB-lite"/>
    </source>
</evidence>
<dbReference type="GO" id="GO:0034518">
    <property type="term" value="C:RNA cap binding complex"/>
    <property type="evidence" value="ECO:0007669"/>
    <property type="project" value="TreeGrafter"/>
</dbReference>
<dbReference type="AlphaFoldDB" id="A0A1Y3BE51"/>
<feature type="region of interest" description="Disordered" evidence="1">
    <location>
        <begin position="109"/>
        <end position="132"/>
    </location>
</feature>
<dbReference type="PANTHER" id="PTHR20849:SF2">
    <property type="entry name" value="EUKARYOTIC TRANSLATION INITIATION FACTOR 4E-BINDING PROTEIN MEXTLI"/>
    <property type="match status" value="1"/>
</dbReference>